<dbReference type="EMBL" id="BMKW01000014">
    <property type="protein sequence ID" value="GGJ35469.1"/>
    <property type="molecule type" value="Genomic_DNA"/>
</dbReference>
<dbReference type="PANTHER" id="PTHR42928">
    <property type="entry name" value="TRICARBOXYLATE-BINDING PROTEIN"/>
    <property type="match status" value="1"/>
</dbReference>
<reference evidence="2" key="2">
    <citation type="submission" date="2020-09" db="EMBL/GenBank/DDBJ databases">
        <authorList>
            <person name="Sun Q."/>
            <person name="Zhou Y."/>
        </authorList>
    </citation>
    <scope>NUCLEOTIDE SEQUENCE</scope>
    <source>
        <strain evidence="2">CGMCC 1.3617</strain>
    </source>
</reference>
<dbReference type="AlphaFoldDB" id="A0A917KY62"/>
<protein>
    <submittedName>
        <fullName evidence="2">Uncharacterized protein</fullName>
    </submittedName>
</protein>
<evidence type="ECO:0000313" key="3">
    <source>
        <dbReference type="Proteomes" id="UP000661507"/>
    </source>
</evidence>
<name>A0A917KY62_9PROT</name>
<dbReference type="Gene3D" id="3.40.190.10">
    <property type="entry name" value="Periplasmic binding protein-like II"/>
    <property type="match status" value="1"/>
</dbReference>
<dbReference type="RefSeq" id="WP_188971777.1">
    <property type="nucleotide sequence ID" value="NZ_BMKW01000014.1"/>
</dbReference>
<sequence length="91" mass="9657">MTPDTLVSAPLLSRQPFHPVNDVTPILHLADVANILAVHPSLPVHSVRELIDYGKANPGKLSFGSPGIGPAVHISGEMFAARFEQRLAAAI</sequence>
<dbReference type="Pfam" id="PF03401">
    <property type="entry name" value="TctC"/>
    <property type="match status" value="1"/>
</dbReference>
<dbReference type="InterPro" id="IPR005064">
    <property type="entry name" value="BUG"/>
</dbReference>
<keyword evidence="3" id="KW-1185">Reference proteome</keyword>
<organism evidence="2 3">
    <name type="scientific">Neoroseomonas lacus</name>
    <dbReference type="NCBI Taxonomy" id="287609"/>
    <lineage>
        <taxon>Bacteria</taxon>
        <taxon>Pseudomonadati</taxon>
        <taxon>Pseudomonadota</taxon>
        <taxon>Alphaproteobacteria</taxon>
        <taxon>Acetobacterales</taxon>
        <taxon>Acetobacteraceae</taxon>
        <taxon>Neoroseomonas</taxon>
    </lineage>
</organism>
<dbReference type="PANTHER" id="PTHR42928:SF5">
    <property type="entry name" value="BLR1237 PROTEIN"/>
    <property type="match status" value="1"/>
</dbReference>
<dbReference type="InterPro" id="IPR042100">
    <property type="entry name" value="Bug_dom1"/>
</dbReference>
<reference evidence="2" key="1">
    <citation type="journal article" date="2014" name="Int. J. Syst. Evol. Microbiol.">
        <title>Complete genome sequence of Corynebacterium casei LMG S-19264T (=DSM 44701T), isolated from a smear-ripened cheese.</title>
        <authorList>
            <consortium name="US DOE Joint Genome Institute (JGI-PGF)"/>
            <person name="Walter F."/>
            <person name="Albersmeier A."/>
            <person name="Kalinowski J."/>
            <person name="Ruckert C."/>
        </authorList>
    </citation>
    <scope>NUCLEOTIDE SEQUENCE</scope>
    <source>
        <strain evidence="2">CGMCC 1.3617</strain>
    </source>
</reference>
<proteinExistence type="inferred from homology"/>
<accession>A0A917KY62</accession>
<evidence type="ECO:0000313" key="2">
    <source>
        <dbReference type="EMBL" id="GGJ35469.1"/>
    </source>
</evidence>
<dbReference type="Gene3D" id="3.40.190.150">
    <property type="entry name" value="Bordetella uptake gene, domain 1"/>
    <property type="match status" value="1"/>
</dbReference>
<evidence type="ECO:0000256" key="1">
    <source>
        <dbReference type="ARBA" id="ARBA00006987"/>
    </source>
</evidence>
<comment type="caution">
    <text evidence="2">The sequence shown here is derived from an EMBL/GenBank/DDBJ whole genome shotgun (WGS) entry which is preliminary data.</text>
</comment>
<gene>
    <name evidence="2" type="ORF">GCM10011320_49040</name>
</gene>
<comment type="similarity">
    <text evidence="1">Belongs to the UPF0065 (bug) family.</text>
</comment>
<dbReference type="Proteomes" id="UP000661507">
    <property type="component" value="Unassembled WGS sequence"/>
</dbReference>